<evidence type="ECO:0000313" key="1">
    <source>
        <dbReference type="EMBL" id="OGC55634.1"/>
    </source>
</evidence>
<dbReference type="STRING" id="1802619.A2797_01040"/>
<gene>
    <name evidence="1" type="ORF">A2797_01040</name>
</gene>
<accession>A0A1F4VEP3</accession>
<dbReference type="Proteomes" id="UP000179005">
    <property type="component" value="Unassembled WGS sequence"/>
</dbReference>
<name>A0A1F4VEP3_UNCKA</name>
<reference evidence="1 2" key="1">
    <citation type="journal article" date="2016" name="Nat. Commun.">
        <title>Thousands of microbial genomes shed light on interconnected biogeochemical processes in an aquifer system.</title>
        <authorList>
            <person name="Anantharaman K."/>
            <person name="Brown C.T."/>
            <person name="Hug L.A."/>
            <person name="Sharon I."/>
            <person name="Castelle C.J."/>
            <person name="Probst A.J."/>
            <person name="Thomas B.C."/>
            <person name="Singh A."/>
            <person name="Wilkins M.J."/>
            <person name="Karaoz U."/>
            <person name="Brodie E.L."/>
            <person name="Williams K.H."/>
            <person name="Hubbard S.S."/>
            <person name="Banfield J.F."/>
        </authorList>
    </citation>
    <scope>NUCLEOTIDE SEQUENCE [LARGE SCALE GENOMIC DNA]</scope>
</reference>
<evidence type="ECO:0008006" key="3">
    <source>
        <dbReference type="Google" id="ProtNLM"/>
    </source>
</evidence>
<dbReference type="EMBL" id="MEVC01000008">
    <property type="protein sequence ID" value="OGC55634.1"/>
    <property type="molecule type" value="Genomic_DNA"/>
</dbReference>
<organism evidence="1 2">
    <name type="scientific">candidate division WWE3 bacterium RIFCSPHIGHO2_01_FULL_48_15</name>
    <dbReference type="NCBI Taxonomy" id="1802619"/>
    <lineage>
        <taxon>Bacteria</taxon>
        <taxon>Katanobacteria</taxon>
    </lineage>
</organism>
<sequence>MPEAPSYIPTGEGEKLNKFANQHWRERLALFSQVENRVREVNPEVNAPFRLEKGKPSPLGLFAEAAFPKKPGETVRGKQKAEVRKGHYRTALVGRAVFSDKEGRLYRDVDLKGTGYVKTLSRRVDVLPPGSEHPQSGRFGLLDRKAAKVDYENSEDFVRAGIRTSRTLAIIELQELLVEGKKVSLDKARKLGVIDRKFQPVVEVRAFGTKARAANYDESDLADAKELVRQELGEERLPTDEEYFNWFARTLGKNVALMHKNGWRHGWLTEHNITLDCRIVDLDSIEELDSENKRLDDCETAKTTIWNFSVNSPNSHGKISGFRFEREFEKSYDAAFPPEERARYFARFRRKAA</sequence>
<comment type="caution">
    <text evidence="1">The sequence shown here is derived from an EMBL/GenBank/DDBJ whole genome shotgun (WGS) entry which is preliminary data.</text>
</comment>
<evidence type="ECO:0000313" key="2">
    <source>
        <dbReference type="Proteomes" id="UP000179005"/>
    </source>
</evidence>
<protein>
    <recommendedName>
        <fullName evidence="3">Protein kinase domain-containing protein</fullName>
    </recommendedName>
</protein>
<dbReference type="AlphaFoldDB" id="A0A1F4VEP3"/>
<proteinExistence type="predicted"/>